<dbReference type="EMBL" id="JBHUCM010000013">
    <property type="protein sequence ID" value="MFD1538326.1"/>
    <property type="molecule type" value="Genomic_DNA"/>
</dbReference>
<sequence length="132" mass="14303">MKRLIATLTTATMGVALALCLTTPATAELTKPQTRLIDFQEARVIPGIIPNTFILVVSGEKPYLNMRVELVPLRYVHRPDYWGIEVTGRLPGIGLPVTTPYTASLPLDGIIGYQGIEVIGATSSKRIDVPST</sequence>
<feature type="signal peptide" evidence="1">
    <location>
        <begin position="1"/>
        <end position="27"/>
    </location>
</feature>
<evidence type="ECO:0000256" key="1">
    <source>
        <dbReference type="SAM" id="SignalP"/>
    </source>
</evidence>
<organism evidence="2 3">
    <name type="scientific">Nonomuraea guangzhouensis</name>
    <dbReference type="NCBI Taxonomy" id="1291555"/>
    <lineage>
        <taxon>Bacteria</taxon>
        <taxon>Bacillati</taxon>
        <taxon>Actinomycetota</taxon>
        <taxon>Actinomycetes</taxon>
        <taxon>Streptosporangiales</taxon>
        <taxon>Streptosporangiaceae</taxon>
        <taxon>Nonomuraea</taxon>
    </lineage>
</organism>
<reference evidence="3" key="1">
    <citation type="journal article" date="2019" name="Int. J. Syst. Evol. Microbiol.">
        <title>The Global Catalogue of Microorganisms (GCM) 10K type strain sequencing project: providing services to taxonomists for standard genome sequencing and annotation.</title>
        <authorList>
            <consortium name="The Broad Institute Genomics Platform"/>
            <consortium name="The Broad Institute Genome Sequencing Center for Infectious Disease"/>
            <person name="Wu L."/>
            <person name="Ma J."/>
        </authorList>
    </citation>
    <scope>NUCLEOTIDE SEQUENCE [LARGE SCALE GENOMIC DNA]</scope>
    <source>
        <strain evidence="3">CGMCC 1.15399</strain>
    </source>
</reference>
<keyword evidence="1" id="KW-0732">Signal</keyword>
<keyword evidence="3" id="KW-1185">Reference proteome</keyword>
<accession>A0ABW4G742</accession>
<name>A0ABW4G742_9ACTN</name>
<gene>
    <name evidence="2" type="ORF">ACFSJ0_14835</name>
</gene>
<dbReference type="RefSeq" id="WP_308127228.1">
    <property type="nucleotide sequence ID" value="NZ_JAHKRM010000017.1"/>
</dbReference>
<feature type="chain" id="PRO_5047344439" evidence="1">
    <location>
        <begin position="28"/>
        <end position="132"/>
    </location>
</feature>
<comment type="caution">
    <text evidence="2">The sequence shown here is derived from an EMBL/GenBank/DDBJ whole genome shotgun (WGS) entry which is preliminary data.</text>
</comment>
<dbReference type="Proteomes" id="UP001597097">
    <property type="component" value="Unassembled WGS sequence"/>
</dbReference>
<evidence type="ECO:0000313" key="3">
    <source>
        <dbReference type="Proteomes" id="UP001597097"/>
    </source>
</evidence>
<proteinExistence type="predicted"/>
<protein>
    <submittedName>
        <fullName evidence="2">Uncharacterized protein</fullName>
    </submittedName>
</protein>
<evidence type="ECO:0000313" key="2">
    <source>
        <dbReference type="EMBL" id="MFD1538326.1"/>
    </source>
</evidence>